<proteinExistence type="predicted"/>
<feature type="signal peptide" evidence="1">
    <location>
        <begin position="1"/>
        <end position="16"/>
    </location>
</feature>
<keyword evidence="3" id="KW-1185">Reference proteome</keyword>
<dbReference type="PROSITE" id="PS51257">
    <property type="entry name" value="PROKAR_LIPOPROTEIN"/>
    <property type="match status" value="1"/>
</dbReference>
<feature type="chain" id="PRO_5046487560" evidence="1">
    <location>
        <begin position="17"/>
        <end position="184"/>
    </location>
</feature>
<sequence>MRKIALLLSFAPLALAACSSEPEASDPGEDLSMEEVAERAKANAMKPEPGQYRVTMEVLEVDVPGAPPQAADMMRNMMGQQSHSYCLTQADVDKGYEEMVRNSQDNSDCTFQRFDIDGGNFDAQMTCQAEGQGTMTMTMSGRGTPTSSEVDMTMKGNMTGMGDSTFRMKAKHERVGDCSQTVAP</sequence>
<name>A0ABY8FN48_9SPHN</name>
<organism evidence="2 3">
    <name type="scientific">Altererythrobacter arenosus</name>
    <dbReference type="NCBI Taxonomy" id="3032592"/>
    <lineage>
        <taxon>Bacteria</taxon>
        <taxon>Pseudomonadati</taxon>
        <taxon>Pseudomonadota</taxon>
        <taxon>Alphaproteobacteria</taxon>
        <taxon>Sphingomonadales</taxon>
        <taxon>Erythrobacteraceae</taxon>
        <taxon>Altererythrobacter</taxon>
    </lineage>
</organism>
<evidence type="ECO:0000313" key="2">
    <source>
        <dbReference type="EMBL" id="WFL76454.1"/>
    </source>
</evidence>
<evidence type="ECO:0000313" key="3">
    <source>
        <dbReference type="Proteomes" id="UP001215827"/>
    </source>
</evidence>
<evidence type="ECO:0000256" key="1">
    <source>
        <dbReference type="SAM" id="SignalP"/>
    </source>
</evidence>
<dbReference type="Proteomes" id="UP001215827">
    <property type="component" value="Chromosome"/>
</dbReference>
<gene>
    <name evidence="2" type="ORF">P7228_10640</name>
</gene>
<dbReference type="InterPro" id="IPR022061">
    <property type="entry name" value="DUF3617"/>
</dbReference>
<reference evidence="2 3" key="1">
    <citation type="submission" date="2023-03" db="EMBL/GenBank/DDBJ databases">
        <title>Altererythrobacter sp. CAU 1644 isolated from sand.</title>
        <authorList>
            <person name="Kim W."/>
        </authorList>
    </citation>
    <scope>NUCLEOTIDE SEQUENCE [LARGE SCALE GENOMIC DNA]</scope>
    <source>
        <strain evidence="2 3">CAU 1644</strain>
    </source>
</reference>
<keyword evidence="1" id="KW-0732">Signal</keyword>
<dbReference type="RefSeq" id="WP_278015220.1">
    <property type="nucleotide sequence ID" value="NZ_CP121106.1"/>
</dbReference>
<dbReference type="Pfam" id="PF12276">
    <property type="entry name" value="DUF3617"/>
    <property type="match status" value="1"/>
</dbReference>
<accession>A0ABY8FN48</accession>
<protein>
    <submittedName>
        <fullName evidence="2">DUF3617 family protein</fullName>
    </submittedName>
</protein>
<dbReference type="EMBL" id="CP121106">
    <property type="protein sequence ID" value="WFL76454.1"/>
    <property type="molecule type" value="Genomic_DNA"/>
</dbReference>